<name>A0A0M6WZ45_9FIRM</name>
<protein>
    <submittedName>
        <fullName evidence="2">Uncharacterized protein</fullName>
    </submittedName>
</protein>
<evidence type="ECO:0000313" key="6">
    <source>
        <dbReference type="EMBL" id="MDB8018113.1"/>
    </source>
</evidence>
<feature type="transmembrane region" description="Helical" evidence="1">
    <location>
        <begin position="12"/>
        <end position="32"/>
    </location>
</feature>
<dbReference type="EMBL" id="JAQLYE010000013">
    <property type="protein sequence ID" value="MDB8018113.1"/>
    <property type="molecule type" value="Genomic_DNA"/>
</dbReference>
<evidence type="ECO:0000256" key="1">
    <source>
        <dbReference type="SAM" id="Phobius"/>
    </source>
</evidence>
<reference evidence="2" key="1">
    <citation type="submission" date="2015-05" db="EMBL/GenBank/DDBJ databases">
        <authorList>
            <person name="Wang D.B."/>
            <person name="Wang M."/>
        </authorList>
    </citation>
    <scope>NUCLEOTIDE SEQUENCE [LARGE SCALE GENOMIC DNA]</scope>
    <source>
        <strain evidence="2">T1-815</strain>
    </source>
</reference>
<keyword evidence="1" id="KW-0472">Membrane</keyword>
<dbReference type="Proteomes" id="UP001197741">
    <property type="component" value="Unassembled WGS sequence"/>
</dbReference>
<dbReference type="Proteomes" id="UP001212823">
    <property type="component" value="Unassembled WGS sequence"/>
</dbReference>
<dbReference type="EMBL" id="CVRQ01000090">
    <property type="protein sequence ID" value="CRL42748.1"/>
    <property type="molecule type" value="Genomic_DNA"/>
</dbReference>
<reference evidence="4" key="3">
    <citation type="submission" date="2021-10" db="EMBL/GenBank/DDBJ databases">
        <title>Collection of gut derived symbiotic bacterial strains cultured from healthy donors.</title>
        <authorList>
            <person name="Lin H."/>
            <person name="Littmann E."/>
            <person name="Kohout C."/>
            <person name="Pamer E.G."/>
        </authorList>
    </citation>
    <scope>NUCLEOTIDE SEQUENCE</scope>
    <source>
        <strain evidence="5">DFI.7.28A</strain>
        <strain evidence="4">DFI.9.42</strain>
    </source>
</reference>
<evidence type="ECO:0000313" key="7">
    <source>
        <dbReference type="Proteomes" id="UP000049472"/>
    </source>
</evidence>
<accession>A0A0M6WZ45</accession>
<dbReference type="Pfam" id="PF21844">
    <property type="entry name" value="DUF6903"/>
    <property type="match status" value="1"/>
</dbReference>
<dbReference type="AlphaFoldDB" id="A0A0M6WZ45"/>
<proteinExistence type="predicted"/>
<dbReference type="EMBL" id="JAJCJQ010000042">
    <property type="protein sequence ID" value="MCB6962247.1"/>
    <property type="molecule type" value="Genomic_DNA"/>
</dbReference>
<dbReference type="Proteomes" id="UP000049472">
    <property type="component" value="Unassembled WGS sequence"/>
</dbReference>
<evidence type="ECO:0000313" key="5">
    <source>
        <dbReference type="EMBL" id="MCB6962247.1"/>
    </source>
</evidence>
<evidence type="ECO:0000313" key="8">
    <source>
        <dbReference type="Proteomes" id="UP000095384"/>
    </source>
</evidence>
<dbReference type="EMBL" id="JAJCJK010000010">
    <property type="protein sequence ID" value="MCB6938319.1"/>
    <property type="molecule type" value="Genomic_DNA"/>
</dbReference>
<feature type="transmembrane region" description="Helical" evidence="1">
    <location>
        <begin position="38"/>
        <end position="57"/>
    </location>
</feature>
<keyword evidence="7" id="KW-1185">Reference proteome</keyword>
<sequence length="67" mass="7625">MEFWKKHTKCRIILMAALFIAGISLSVFGWGMTGKMTGLGIMLIGIICLLMALWIYNCPFAEKKKRK</sequence>
<dbReference type="InterPro" id="IPR054198">
    <property type="entry name" value="DUF6903"/>
</dbReference>
<dbReference type="EMBL" id="CYYW01000038">
    <property type="protein sequence ID" value="CUO71634.1"/>
    <property type="molecule type" value="Genomic_DNA"/>
</dbReference>
<dbReference type="GeneID" id="99747393"/>
<reference evidence="6" key="4">
    <citation type="submission" date="2023-01" db="EMBL/GenBank/DDBJ databases">
        <title>Human gut microbiome strain richness.</title>
        <authorList>
            <person name="Chen-Liaw A."/>
        </authorList>
    </citation>
    <scope>NUCLEOTIDE SEQUENCE</scope>
    <source>
        <strain evidence="6">1001283st1_D2_1001283B150209_150212</strain>
    </source>
</reference>
<reference evidence="7" key="2">
    <citation type="submission" date="2015-05" db="EMBL/GenBank/DDBJ databases">
        <authorList>
            <consortium name="Pathogen Informatics"/>
        </authorList>
    </citation>
    <scope>NUCLEOTIDE SEQUENCE [LARGE SCALE GENOMIC DNA]</scope>
    <source>
        <strain evidence="3 8">2789STDY5608860</strain>
        <strain evidence="7">T1-815</strain>
    </source>
</reference>
<dbReference type="Proteomes" id="UP000095384">
    <property type="component" value="Unassembled WGS sequence"/>
</dbReference>
<evidence type="ECO:0000313" key="3">
    <source>
        <dbReference type="EMBL" id="CUO71634.1"/>
    </source>
</evidence>
<keyword evidence="1" id="KW-0812">Transmembrane</keyword>
<dbReference type="Proteomes" id="UP001197684">
    <property type="component" value="Unassembled WGS sequence"/>
</dbReference>
<dbReference type="RefSeq" id="WP_015567929.1">
    <property type="nucleotide sequence ID" value="NZ_AP031452.1"/>
</dbReference>
<evidence type="ECO:0000313" key="4">
    <source>
        <dbReference type="EMBL" id="MCB6938319.1"/>
    </source>
</evidence>
<keyword evidence="1" id="KW-1133">Transmembrane helix</keyword>
<evidence type="ECO:0000313" key="2">
    <source>
        <dbReference type="EMBL" id="CRL42748.1"/>
    </source>
</evidence>
<gene>
    <name evidence="3" type="ORF">ERS852417_02934</name>
    <name evidence="4" type="ORF">LIZ56_07835</name>
    <name evidence="5" type="ORF">LIZ82_15335</name>
    <name evidence="6" type="ORF">PNE45_08715</name>
    <name evidence="2" type="ORF">T1815_02091</name>
</gene>
<organism evidence="2 7">
    <name type="scientific">Agathobacter rectalis</name>
    <dbReference type="NCBI Taxonomy" id="39491"/>
    <lineage>
        <taxon>Bacteria</taxon>
        <taxon>Bacillati</taxon>
        <taxon>Bacillota</taxon>
        <taxon>Clostridia</taxon>
        <taxon>Lachnospirales</taxon>
        <taxon>Lachnospiraceae</taxon>
        <taxon>Agathobacter</taxon>
    </lineage>
</organism>